<feature type="region of interest" description="Disordered" evidence="4">
    <location>
        <begin position="147"/>
        <end position="229"/>
    </location>
</feature>
<evidence type="ECO:0000313" key="6">
    <source>
        <dbReference type="EnsemblPlants" id="OMERI07G16600.2"/>
    </source>
</evidence>
<dbReference type="NCBIfam" id="TIGR00756">
    <property type="entry name" value="PPR"/>
    <property type="match status" value="3"/>
</dbReference>
<feature type="repeat" description="PPR" evidence="3">
    <location>
        <begin position="647"/>
        <end position="681"/>
    </location>
</feature>
<dbReference type="PANTHER" id="PTHR47926">
    <property type="entry name" value="PENTATRICOPEPTIDE REPEAT-CONTAINING PROTEIN"/>
    <property type="match status" value="1"/>
</dbReference>
<reference evidence="6" key="2">
    <citation type="submission" date="2018-05" db="EMBL/GenBank/DDBJ databases">
        <title>OmerRS3 (Oryza meridionalis Reference Sequence Version 3).</title>
        <authorList>
            <person name="Zhang J."/>
            <person name="Kudrna D."/>
            <person name="Lee S."/>
            <person name="Talag J."/>
            <person name="Welchert J."/>
            <person name="Wing R.A."/>
        </authorList>
    </citation>
    <scope>NUCLEOTIDE SEQUENCE [LARGE SCALE GENOMIC DNA]</scope>
    <source>
        <strain evidence="6">cv. OR44</strain>
    </source>
</reference>
<evidence type="ECO:0000313" key="7">
    <source>
        <dbReference type="Proteomes" id="UP000008021"/>
    </source>
</evidence>
<dbReference type="AlphaFoldDB" id="A0A0E0EDK6"/>
<keyword evidence="2" id="KW-0809">Transit peptide</keyword>
<accession>A0A0E0EDK6</accession>
<dbReference type="Pfam" id="PF01535">
    <property type="entry name" value="PPR"/>
    <property type="match status" value="1"/>
</dbReference>
<sequence length="1117" mass="121337">MKMMSMALIMRKTSVVVLHEEDLPSSATRRAPAPPPREVVRVRVRLTPAPKHVLSKKEEALVRCSSAAARRPMIKNCSGGSERSQESAPAASPTSPARLGSSTAQDALSAAIAVARSVMDKRREVSLRRDEARRELAKMVRTVEFNDPYISPMDPTKAGTSCPEPEPEGPVASHAQPLNPEGLSSTTAVARRGRRARSGGQGYGAGCSGAGGSGRVQRGRTTAAEPFEGVGAAADWRRAADSRRPACAAAGGGKPATGRGRGRGLAAAAASREVARPGVRVSGVAASRGAGRQAAAERRPAARRRLGRHRTGRRPASACAAAADCCLPPAGLRRGGDSASTRLGGCSRARARLGRLEAFPPSPSTVGHLGTSLNSITRKSIKRQLLALQVKKPRPALLIAVSSHRSHSNCYIMSLAAVASPHFPPSWAYQIRMAASQGQFLHAISLFLQMRASVAPRSSVPASLPAALKSCAGLGLCTLAASLHALAIRSGSFADRFTANALLNLCIKLPGFHHPFGTDGPSGEGGLESAAYESMRKVFDEMLERDAVSWNTLILGCAEHKRHQEALSMVREMWRDGFMPDTFTLSTVLPIFAECADIKRGMVVHGYAIKNGFDNDVFVGSSLIDMYANCTQMDYSMKVFDSFSDCDAVLWNSMLAGYAQNGSVEEALGIFRRMLQAGVRPVPVTFSSLIPAFGNLSLLRLGKQLHAYLIRARFNDNIFISSSLIDMYCKCGNVNIARRVFNGIQSPDIVSWTAMIMGYALHGPATEAFVLFERMELGNVKPNHITFLAVLTACSHAGLVDKGWKYFNSMSNQYGFVPSLEHCAALADTLGRAGDLDEAYNFISEMKIKPTSSVWSTLLRACRVHKNTVLAEEVAKKIFELEPKSMGSHVILSNMYSASGRWNEAAQLRKSIRIKGMKKEPACSWIEVKNKLHVFIAHDKSHPCYDRIIDALNVYSEQMIRQGYVPNMEDVLQDIEEEQKREVLCGHSEKLAIVFGIISTPPETTIRVMKNLRVCVDCHTATKFISKIVAREIVVRDGQPPLDASAIYNSSLRHFEISDSKFPLHSISLSYDNLAWMLALVEISADLWSIRSALQGTEEIGCLVYFPCVIKLFVLEE</sequence>
<dbReference type="Proteomes" id="UP000008021">
    <property type="component" value="Chromosome 7"/>
</dbReference>
<proteinExistence type="predicted"/>
<dbReference type="FunFam" id="1.25.40.10:FF:000459">
    <property type="entry name" value="Pentatricopeptide repeat-containing protein"/>
    <property type="match status" value="1"/>
</dbReference>
<name>A0A0E0EDK6_9ORYZ</name>
<dbReference type="Gramene" id="OMERI07G16600.2">
    <property type="protein sequence ID" value="OMERI07G16600.2"/>
    <property type="gene ID" value="OMERI07G16600"/>
</dbReference>
<feature type="compositionally biased region" description="Low complexity" evidence="4">
    <location>
        <begin position="87"/>
        <end position="97"/>
    </location>
</feature>
<dbReference type="GO" id="GO:0003723">
    <property type="term" value="F:RNA binding"/>
    <property type="evidence" value="ECO:0007669"/>
    <property type="project" value="InterPro"/>
</dbReference>
<dbReference type="InterPro" id="IPR032867">
    <property type="entry name" value="DYW_dom"/>
</dbReference>
<dbReference type="GO" id="GO:0009451">
    <property type="term" value="P:RNA modification"/>
    <property type="evidence" value="ECO:0007669"/>
    <property type="project" value="InterPro"/>
</dbReference>
<dbReference type="FunFam" id="1.25.40.10:FF:000624">
    <property type="entry name" value="Putative pentatricopeptide repeat-containing protein"/>
    <property type="match status" value="1"/>
</dbReference>
<dbReference type="InterPro" id="IPR002885">
    <property type="entry name" value="PPR_rpt"/>
</dbReference>
<dbReference type="Pfam" id="PF14432">
    <property type="entry name" value="DYW_deaminase"/>
    <property type="match status" value="1"/>
</dbReference>
<dbReference type="InterPro" id="IPR046848">
    <property type="entry name" value="E_motif"/>
</dbReference>
<dbReference type="InterPro" id="IPR046960">
    <property type="entry name" value="PPR_At4g14850-like_plant"/>
</dbReference>
<dbReference type="EnsemblPlants" id="OMERI07G16600.2">
    <property type="protein sequence ID" value="OMERI07G16600.2"/>
    <property type="gene ID" value="OMERI07G16600"/>
</dbReference>
<dbReference type="GO" id="GO:0008270">
    <property type="term" value="F:zinc ion binding"/>
    <property type="evidence" value="ECO:0007669"/>
    <property type="project" value="InterPro"/>
</dbReference>
<dbReference type="Pfam" id="PF20431">
    <property type="entry name" value="E_motif"/>
    <property type="match status" value="1"/>
</dbReference>
<protein>
    <recommendedName>
        <fullName evidence="5">DYW domain-containing protein</fullName>
    </recommendedName>
</protein>
<feature type="compositionally biased region" description="Low complexity" evidence="4">
    <location>
        <begin position="284"/>
        <end position="294"/>
    </location>
</feature>
<dbReference type="PROSITE" id="PS51375">
    <property type="entry name" value="PPR"/>
    <property type="match status" value="3"/>
</dbReference>
<feature type="compositionally biased region" description="Gly residues" evidence="4">
    <location>
        <begin position="199"/>
        <end position="214"/>
    </location>
</feature>
<feature type="region of interest" description="Disordered" evidence="4">
    <location>
        <begin position="73"/>
        <end position="103"/>
    </location>
</feature>
<dbReference type="Gene3D" id="1.25.40.10">
    <property type="entry name" value="Tetratricopeptide repeat domain"/>
    <property type="match status" value="4"/>
</dbReference>
<dbReference type="STRING" id="40149.A0A0E0EDK6"/>
<evidence type="ECO:0000256" key="4">
    <source>
        <dbReference type="SAM" id="MobiDB-lite"/>
    </source>
</evidence>
<feature type="repeat" description="PPR" evidence="3">
    <location>
        <begin position="546"/>
        <end position="580"/>
    </location>
</feature>
<feature type="domain" description="DYW" evidence="5">
    <location>
        <begin position="963"/>
        <end position="1038"/>
    </location>
</feature>
<feature type="compositionally biased region" description="Basic residues" evidence="4">
    <location>
        <begin position="301"/>
        <end position="313"/>
    </location>
</feature>
<evidence type="ECO:0000259" key="5">
    <source>
        <dbReference type="Pfam" id="PF14432"/>
    </source>
</evidence>
<reference evidence="6" key="1">
    <citation type="submission" date="2015-04" db="UniProtKB">
        <authorList>
            <consortium name="EnsemblPlants"/>
        </authorList>
    </citation>
    <scope>IDENTIFICATION</scope>
</reference>
<evidence type="ECO:0000256" key="1">
    <source>
        <dbReference type="ARBA" id="ARBA00022737"/>
    </source>
</evidence>
<dbReference type="FunFam" id="1.25.40.10:FF:001642">
    <property type="entry name" value="Selenium-binding protein-like"/>
    <property type="match status" value="1"/>
</dbReference>
<feature type="region of interest" description="Disordered" evidence="4">
    <location>
        <begin position="245"/>
        <end position="265"/>
    </location>
</feature>
<dbReference type="InterPro" id="IPR011990">
    <property type="entry name" value="TPR-like_helical_dom_sf"/>
</dbReference>
<feature type="repeat" description="PPR" evidence="3">
    <location>
        <begin position="748"/>
        <end position="782"/>
    </location>
</feature>
<evidence type="ECO:0000256" key="3">
    <source>
        <dbReference type="PROSITE-ProRule" id="PRU00708"/>
    </source>
</evidence>
<feature type="region of interest" description="Disordered" evidence="4">
    <location>
        <begin position="284"/>
        <end position="314"/>
    </location>
</feature>
<dbReference type="PANTHER" id="PTHR47926:SF518">
    <property type="entry name" value="(WILD MALAYSIAN BANANA) HYPOTHETICAL PROTEIN"/>
    <property type="match status" value="1"/>
</dbReference>
<evidence type="ECO:0000256" key="2">
    <source>
        <dbReference type="ARBA" id="ARBA00022946"/>
    </source>
</evidence>
<keyword evidence="7" id="KW-1185">Reference proteome</keyword>
<organism evidence="6">
    <name type="scientific">Oryza meridionalis</name>
    <dbReference type="NCBI Taxonomy" id="40149"/>
    <lineage>
        <taxon>Eukaryota</taxon>
        <taxon>Viridiplantae</taxon>
        <taxon>Streptophyta</taxon>
        <taxon>Embryophyta</taxon>
        <taxon>Tracheophyta</taxon>
        <taxon>Spermatophyta</taxon>
        <taxon>Magnoliopsida</taxon>
        <taxon>Liliopsida</taxon>
        <taxon>Poales</taxon>
        <taxon>Poaceae</taxon>
        <taxon>BOP clade</taxon>
        <taxon>Oryzoideae</taxon>
        <taxon>Oryzeae</taxon>
        <taxon>Oryzinae</taxon>
        <taxon>Oryza</taxon>
    </lineage>
</organism>
<dbReference type="eggNOG" id="KOG4197">
    <property type="taxonomic scope" value="Eukaryota"/>
</dbReference>
<keyword evidence="1" id="KW-0677">Repeat</keyword>
<dbReference type="Pfam" id="PF13041">
    <property type="entry name" value="PPR_2"/>
    <property type="match status" value="3"/>
</dbReference>
<dbReference type="HOGENOM" id="CLU_002706_3_0_1"/>